<dbReference type="AlphaFoldDB" id="A0A6P4EL09"/>
<evidence type="ECO:0000313" key="4">
    <source>
        <dbReference type="RefSeq" id="XP_016978895.1"/>
    </source>
</evidence>
<reference evidence="4" key="2">
    <citation type="submission" date="2025-04" db="UniProtKB">
        <authorList>
            <consortium name="RefSeq"/>
        </authorList>
    </citation>
    <scope>IDENTIFICATION</scope>
</reference>
<keyword evidence="3" id="KW-1185">Reference proteome</keyword>
<accession>A0A6P4EL09</accession>
<reference evidence="3" key="1">
    <citation type="journal article" date="2021" name="Elife">
        <title>Highly contiguous assemblies of 101 drosophilid genomes.</title>
        <authorList>
            <person name="Kim B.Y."/>
            <person name="Wang J.R."/>
            <person name="Miller D.E."/>
            <person name="Barmina O."/>
            <person name="Delaney E."/>
            <person name="Thompson A."/>
            <person name="Comeault A.A."/>
            <person name="Peede D."/>
            <person name="D'Agostino E.R."/>
            <person name="Pelaez J."/>
            <person name="Aguilar J.M."/>
            <person name="Haji D."/>
            <person name="Matsunaga T."/>
            <person name="Armstrong E.E."/>
            <person name="Zych M."/>
            <person name="Ogawa Y."/>
            <person name="Stamenkovic-Radak M."/>
            <person name="Jelic M."/>
            <person name="Veselinovic M.S."/>
            <person name="Tanaskovic M."/>
            <person name="Eric P."/>
            <person name="Gao J.J."/>
            <person name="Katoh T.K."/>
            <person name="Toda M.J."/>
            <person name="Watabe H."/>
            <person name="Watada M."/>
            <person name="Davis J.S."/>
            <person name="Moyle L.C."/>
            <person name="Manoli G."/>
            <person name="Bertolini E."/>
            <person name="Kostal V."/>
            <person name="Hawley R.S."/>
            <person name="Takahashi A."/>
            <person name="Jones C.D."/>
            <person name="Price D.K."/>
            <person name="Whiteman N."/>
            <person name="Kopp A."/>
            <person name="Matute D.R."/>
            <person name="Petrov D.A."/>
        </authorList>
    </citation>
    <scope>NUCLEOTIDE SEQUENCE [LARGE SCALE GENOMIC DNA]</scope>
</reference>
<evidence type="ECO:0000313" key="2">
    <source>
        <dbReference type="EnsemblMetazoa" id="XP_016978895.1"/>
    </source>
</evidence>
<sequence length="130" mass="14464">MSLLLETDQIHFEFSLGSGEILGSEAVKLLTLCKEIAYLKPPQQIEEQDGGDDHNGENSLAEADDHGSDEEMKVTRSGITWWTKPNSATSPNPIYSTKKAMKKKKHVFSKRYGKVLKAQAAKSKEVNDEI</sequence>
<evidence type="ECO:0000256" key="1">
    <source>
        <dbReference type="SAM" id="MobiDB-lite"/>
    </source>
</evidence>
<feature type="region of interest" description="Disordered" evidence="1">
    <location>
        <begin position="43"/>
        <end position="85"/>
    </location>
</feature>
<feature type="compositionally biased region" description="Basic and acidic residues" evidence="1">
    <location>
        <begin position="63"/>
        <end position="74"/>
    </location>
</feature>
<dbReference type="RefSeq" id="XP_016978895.1">
    <property type="nucleotide sequence ID" value="XM_017123406.1"/>
</dbReference>
<dbReference type="Proteomes" id="UP001652680">
    <property type="component" value="Unassembled WGS sequence"/>
</dbReference>
<reference evidence="2" key="3">
    <citation type="submission" date="2025-05" db="UniProtKB">
        <authorList>
            <consortium name="EnsemblMetazoa"/>
        </authorList>
    </citation>
    <scope>IDENTIFICATION</scope>
</reference>
<proteinExistence type="predicted"/>
<organism evidence="4">
    <name type="scientific">Drosophila rhopaloa</name>
    <name type="common">Fruit fly</name>
    <dbReference type="NCBI Taxonomy" id="1041015"/>
    <lineage>
        <taxon>Eukaryota</taxon>
        <taxon>Metazoa</taxon>
        <taxon>Ecdysozoa</taxon>
        <taxon>Arthropoda</taxon>
        <taxon>Hexapoda</taxon>
        <taxon>Insecta</taxon>
        <taxon>Pterygota</taxon>
        <taxon>Neoptera</taxon>
        <taxon>Endopterygota</taxon>
        <taxon>Diptera</taxon>
        <taxon>Brachycera</taxon>
        <taxon>Muscomorpha</taxon>
        <taxon>Ephydroidea</taxon>
        <taxon>Drosophilidae</taxon>
        <taxon>Drosophila</taxon>
        <taxon>Sophophora</taxon>
    </lineage>
</organism>
<dbReference type="EnsemblMetazoa" id="XM_017123406.2">
    <property type="protein sequence ID" value="XP_016978895.1"/>
    <property type="gene ID" value="LOC108044406"/>
</dbReference>
<protein>
    <submittedName>
        <fullName evidence="4">Uncharacterized protein LOC108044406 isoform X1</fullName>
    </submittedName>
</protein>
<gene>
    <name evidence="4" type="primary">LOC108044406</name>
    <name evidence="2" type="synonym">108044406</name>
</gene>
<dbReference type="GeneID" id="108044406"/>
<evidence type="ECO:0000313" key="3">
    <source>
        <dbReference type="Proteomes" id="UP001652680"/>
    </source>
</evidence>
<name>A0A6P4EL09_DRORH</name>